<keyword evidence="5" id="KW-1185">Reference proteome</keyword>
<sequence length="433" mass="47647">MSANYWTSSQRQEWQFTREQLAQARNEVAQLELRYLGLTNQGNNGHSGSNKHDNNNHNNNGNMIRYDLNMRIYLHQLVVKLGRKLNFRQIVISTAEVYMVRFLIRCSLREINIYLLATTCIYVACKIEESPQHIRTILSEARNCWPEFIPNDLTRLAEFEFYLIEETDCYLLIHHPYNSLIDIIQVMKEGVSIHASGSGAGGSGIGSIGGLSSSLTGSGRGGVGLLSSGSQQQQQNGSNGIMTVKLDILPEEFQTCWSVINDSYVTDLHVLFPPHIIAIASLYLTLILGADPNLVGLLAGPTSTAFSSGRNHNGSGHFQHGVNPMMRKFDNYSSIMGSNGFNTSNSMNGDAQSASTSVPNSGGVGGNGSGVNGAFSLQLNRIENFINFLAASNVDLDEVIESVQELLTLYEGWNAYDEISIRNGVHRMLLGMK</sequence>
<dbReference type="EMBL" id="BSXU01000767">
    <property type="protein sequence ID" value="GMG21711.1"/>
    <property type="molecule type" value="Genomic_DNA"/>
</dbReference>
<dbReference type="InterPro" id="IPR036915">
    <property type="entry name" value="Cyclin-like_sf"/>
</dbReference>
<evidence type="ECO:0000259" key="3">
    <source>
        <dbReference type="SMART" id="SM00385"/>
    </source>
</evidence>
<keyword evidence="1" id="KW-0195">Cyclin</keyword>
<dbReference type="Gene3D" id="1.10.472.10">
    <property type="entry name" value="Cyclin-like"/>
    <property type="match status" value="2"/>
</dbReference>
<dbReference type="AlphaFoldDB" id="A0A9W6YUY7"/>
<dbReference type="InterPro" id="IPR006671">
    <property type="entry name" value="Cyclin_N"/>
</dbReference>
<evidence type="ECO:0000313" key="4">
    <source>
        <dbReference type="EMBL" id="GMG21711.1"/>
    </source>
</evidence>
<dbReference type="OrthoDB" id="10266018at2759"/>
<dbReference type="Pfam" id="PF00134">
    <property type="entry name" value="Cyclin_N"/>
    <property type="match status" value="1"/>
</dbReference>
<name>A0A9W6YUY7_AMBMO</name>
<dbReference type="SMART" id="SM00385">
    <property type="entry name" value="CYCLIN"/>
    <property type="match status" value="1"/>
</dbReference>
<dbReference type="InterPro" id="IPR013763">
    <property type="entry name" value="Cyclin-like_dom"/>
</dbReference>
<dbReference type="InterPro" id="IPR043198">
    <property type="entry name" value="Cyclin/Ssn8"/>
</dbReference>
<proteinExistence type="inferred from homology"/>
<protein>
    <submittedName>
        <fullName evidence="4">Unnamed protein product</fullName>
    </submittedName>
</protein>
<reference evidence="4" key="1">
    <citation type="submission" date="2023-04" db="EMBL/GenBank/DDBJ databases">
        <title>Ambrosiozyma monospora NBRC 1965.</title>
        <authorList>
            <person name="Ichikawa N."/>
            <person name="Sato H."/>
            <person name="Tonouchi N."/>
        </authorList>
    </citation>
    <scope>NUCLEOTIDE SEQUENCE</scope>
    <source>
        <strain evidence="4">NBRC 1965</strain>
    </source>
</reference>
<keyword evidence="2" id="KW-0175">Coiled coil</keyword>
<dbReference type="SUPFAM" id="SSF47954">
    <property type="entry name" value="Cyclin-like"/>
    <property type="match status" value="2"/>
</dbReference>
<organism evidence="4 5">
    <name type="scientific">Ambrosiozyma monospora</name>
    <name type="common">Yeast</name>
    <name type="synonym">Endomycopsis monosporus</name>
    <dbReference type="NCBI Taxonomy" id="43982"/>
    <lineage>
        <taxon>Eukaryota</taxon>
        <taxon>Fungi</taxon>
        <taxon>Dikarya</taxon>
        <taxon>Ascomycota</taxon>
        <taxon>Saccharomycotina</taxon>
        <taxon>Pichiomycetes</taxon>
        <taxon>Pichiales</taxon>
        <taxon>Pichiaceae</taxon>
        <taxon>Ambrosiozyma</taxon>
    </lineage>
</organism>
<accession>A0A9W6YUY7</accession>
<gene>
    <name evidence="4" type="ORF">Amon01_000220100</name>
</gene>
<feature type="domain" description="Cyclin-like" evidence="3">
    <location>
        <begin position="76"/>
        <end position="175"/>
    </location>
</feature>
<dbReference type="GO" id="GO:0016538">
    <property type="term" value="F:cyclin-dependent protein serine/threonine kinase regulator activity"/>
    <property type="evidence" value="ECO:0007669"/>
    <property type="project" value="InterPro"/>
</dbReference>
<evidence type="ECO:0000256" key="1">
    <source>
        <dbReference type="RuleBase" id="RU000383"/>
    </source>
</evidence>
<dbReference type="PANTHER" id="PTHR10026">
    <property type="entry name" value="CYCLIN"/>
    <property type="match status" value="1"/>
</dbReference>
<dbReference type="CDD" id="cd20546">
    <property type="entry name" value="CYCLIN_SpCG1C_ScCTK2-like_rpt2"/>
    <property type="match status" value="1"/>
</dbReference>
<evidence type="ECO:0000313" key="5">
    <source>
        <dbReference type="Proteomes" id="UP001165063"/>
    </source>
</evidence>
<dbReference type="Proteomes" id="UP001165063">
    <property type="component" value="Unassembled WGS sequence"/>
</dbReference>
<evidence type="ECO:0000256" key="2">
    <source>
        <dbReference type="SAM" id="Coils"/>
    </source>
</evidence>
<dbReference type="CDD" id="cd20513">
    <property type="entry name" value="CYCLIN_CCNC_rpt1"/>
    <property type="match status" value="1"/>
</dbReference>
<comment type="similarity">
    <text evidence="1">Belongs to the cyclin family.</text>
</comment>
<feature type="coiled-coil region" evidence="2">
    <location>
        <begin position="14"/>
        <end position="41"/>
    </location>
</feature>
<dbReference type="GO" id="GO:0006357">
    <property type="term" value="P:regulation of transcription by RNA polymerase II"/>
    <property type="evidence" value="ECO:0007669"/>
    <property type="project" value="InterPro"/>
</dbReference>
<comment type="caution">
    <text evidence="4">The sequence shown here is derived from an EMBL/GenBank/DDBJ whole genome shotgun (WGS) entry which is preliminary data.</text>
</comment>